<dbReference type="Proteomes" id="UP000298030">
    <property type="component" value="Unassembled WGS sequence"/>
</dbReference>
<gene>
    <name evidence="2" type="ORF">FA13DRAFT_1711835</name>
</gene>
<dbReference type="AlphaFoldDB" id="A0A4Y7T3F8"/>
<sequence length="355" mass="40105">MYSPVSSLDIVQASTNLNTTNGVRANRIRRHYYRLSLPATSSLNRDCFHPVSIRHSRGFGGAQQISVEWTAWTTWTIWTARLACTDGEQITGYRRGARPPRRHGPMKDDLIERSFENPACCGTGKRRRLAESSPILRQVFDNVENLRNGPQPSRAESSVIWAVIRPRTFGGMVQALRTPRPRSPYLGRKEVRPNDGVTEEKCVSSPMNGDEERDGPLSPLAASLRTGNEHPCVMPRKTEDEPGRQDDRSGMRPPWGWPWVFLTWFSSSIRPPLSIFCEPVGGTTTPVDVCPLEHWHSSEGINLGGESFILKVLVRSPFPAKEGWKQLRVREIRPFRQQGVADRNNRSIQDTLKSL</sequence>
<feature type="compositionally biased region" description="Basic and acidic residues" evidence="1">
    <location>
        <begin position="236"/>
        <end position="250"/>
    </location>
</feature>
<evidence type="ECO:0000313" key="2">
    <source>
        <dbReference type="EMBL" id="TEB28551.1"/>
    </source>
</evidence>
<proteinExistence type="predicted"/>
<dbReference type="EMBL" id="QPFP01000032">
    <property type="protein sequence ID" value="TEB28551.1"/>
    <property type="molecule type" value="Genomic_DNA"/>
</dbReference>
<accession>A0A4Y7T3F8</accession>
<keyword evidence="3" id="KW-1185">Reference proteome</keyword>
<evidence type="ECO:0000256" key="1">
    <source>
        <dbReference type="SAM" id="MobiDB-lite"/>
    </source>
</evidence>
<feature type="compositionally biased region" description="Basic and acidic residues" evidence="1">
    <location>
        <begin position="187"/>
        <end position="202"/>
    </location>
</feature>
<protein>
    <submittedName>
        <fullName evidence="2">Uncharacterized protein</fullName>
    </submittedName>
</protein>
<organism evidence="2 3">
    <name type="scientific">Coprinellus micaceus</name>
    <name type="common">Glistening ink-cap mushroom</name>
    <name type="synonym">Coprinus micaceus</name>
    <dbReference type="NCBI Taxonomy" id="71717"/>
    <lineage>
        <taxon>Eukaryota</taxon>
        <taxon>Fungi</taxon>
        <taxon>Dikarya</taxon>
        <taxon>Basidiomycota</taxon>
        <taxon>Agaricomycotina</taxon>
        <taxon>Agaricomycetes</taxon>
        <taxon>Agaricomycetidae</taxon>
        <taxon>Agaricales</taxon>
        <taxon>Agaricineae</taxon>
        <taxon>Psathyrellaceae</taxon>
        <taxon>Coprinellus</taxon>
    </lineage>
</organism>
<reference evidence="2 3" key="1">
    <citation type="journal article" date="2019" name="Nat. Ecol. Evol.">
        <title>Megaphylogeny resolves global patterns of mushroom evolution.</title>
        <authorList>
            <person name="Varga T."/>
            <person name="Krizsan K."/>
            <person name="Foldi C."/>
            <person name="Dima B."/>
            <person name="Sanchez-Garcia M."/>
            <person name="Sanchez-Ramirez S."/>
            <person name="Szollosi G.J."/>
            <person name="Szarkandi J.G."/>
            <person name="Papp V."/>
            <person name="Albert L."/>
            <person name="Andreopoulos W."/>
            <person name="Angelini C."/>
            <person name="Antonin V."/>
            <person name="Barry K.W."/>
            <person name="Bougher N.L."/>
            <person name="Buchanan P."/>
            <person name="Buyck B."/>
            <person name="Bense V."/>
            <person name="Catcheside P."/>
            <person name="Chovatia M."/>
            <person name="Cooper J."/>
            <person name="Damon W."/>
            <person name="Desjardin D."/>
            <person name="Finy P."/>
            <person name="Geml J."/>
            <person name="Haridas S."/>
            <person name="Hughes K."/>
            <person name="Justo A."/>
            <person name="Karasinski D."/>
            <person name="Kautmanova I."/>
            <person name="Kiss B."/>
            <person name="Kocsube S."/>
            <person name="Kotiranta H."/>
            <person name="LaButti K.M."/>
            <person name="Lechner B.E."/>
            <person name="Liimatainen K."/>
            <person name="Lipzen A."/>
            <person name="Lukacs Z."/>
            <person name="Mihaltcheva S."/>
            <person name="Morgado L.N."/>
            <person name="Niskanen T."/>
            <person name="Noordeloos M.E."/>
            <person name="Ohm R.A."/>
            <person name="Ortiz-Santana B."/>
            <person name="Ovrebo C."/>
            <person name="Racz N."/>
            <person name="Riley R."/>
            <person name="Savchenko A."/>
            <person name="Shiryaev A."/>
            <person name="Soop K."/>
            <person name="Spirin V."/>
            <person name="Szebenyi C."/>
            <person name="Tomsovsky M."/>
            <person name="Tulloss R.E."/>
            <person name="Uehling J."/>
            <person name="Grigoriev I.V."/>
            <person name="Vagvolgyi C."/>
            <person name="Papp T."/>
            <person name="Martin F.M."/>
            <person name="Miettinen O."/>
            <person name="Hibbett D.S."/>
            <person name="Nagy L.G."/>
        </authorList>
    </citation>
    <scope>NUCLEOTIDE SEQUENCE [LARGE SCALE GENOMIC DNA]</scope>
    <source>
        <strain evidence="2 3">FP101781</strain>
    </source>
</reference>
<name>A0A4Y7T3F8_COPMI</name>
<feature type="region of interest" description="Disordered" evidence="1">
    <location>
        <begin position="180"/>
        <end position="250"/>
    </location>
</feature>
<evidence type="ECO:0000313" key="3">
    <source>
        <dbReference type="Proteomes" id="UP000298030"/>
    </source>
</evidence>
<comment type="caution">
    <text evidence="2">The sequence shown here is derived from an EMBL/GenBank/DDBJ whole genome shotgun (WGS) entry which is preliminary data.</text>
</comment>